<reference evidence="1" key="1">
    <citation type="journal article" date="2015" name="Nature">
        <title>Complex archaea that bridge the gap between prokaryotes and eukaryotes.</title>
        <authorList>
            <person name="Spang A."/>
            <person name="Saw J.H."/>
            <person name="Jorgensen S.L."/>
            <person name="Zaremba-Niedzwiedzka K."/>
            <person name="Martijn J."/>
            <person name="Lind A.E."/>
            <person name="van Eijk R."/>
            <person name="Schleper C."/>
            <person name="Guy L."/>
            <person name="Ettema T.J."/>
        </authorList>
    </citation>
    <scope>NUCLEOTIDE SEQUENCE</scope>
</reference>
<evidence type="ECO:0000313" key="1">
    <source>
        <dbReference type="EMBL" id="KKK88199.1"/>
    </source>
</evidence>
<dbReference type="EMBL" id="LAZR01050064">
    <property type="protein sequence ID" value="KKK88199.1"/>
    <property type="molecule type" value="Genomic_DNA"/>
</dbReference>
<protein>
    <submittedName>
        <fullName evidence="1">Uncharacterized protein</fullName>
    </submittedName>
</protein>
<accession>A0A0F9BC20</accession>
<name>A0A0F9BC20_9ZZZZ</name>
<proteinExistence type="predicted"/>
<sequence>MLKFDFNYTNDEARALLPYLRAARANASKDMMKGDTVLVQDNSAIAHNALQRIIMPLQQHVEKAYFKRKRPSNG</sequence>
<organism evidence="1">
    <name type="scientific">marine sediment metagenome</name>
    <dbReference type="NCBI Taxonomy" id="412755"/>
    <lineage>
        <taxon>unclassified sequences</taxon>
        <taxon>metagenomes</taxon>
        <taxon>ecological metagenomes</taxon>
    </lineage>
</organism>
<gene>
    <name evidence="1" type="ORF">LCGC14_2745580</name>
</gene>
<comment type="caution">
    <text evidence="1">The sequence shown here is derived from an EMBL/GenBank/DDBJ whole genome shotgun (WGS) entry which is preliminary data.</text>
</comment>
<dbReference type="AlphaFoldDB" id="A0A0F9BC20"/>